<keyword evidence="2" id="KW-1185">Reference proteome</keyword>
<name>A0ACD5H6Q2_9PROT</name>
<proteinExistence type="predicted"/>
<reference evidence="1" key="1">
    <citation type="submission" date="2023-06" db="EMBL/GenBank/DDBJ databases">
        <title>Complete and circular genome of Acidithiobacillus ferrianus DSM 107098.</title>
        <authorList>
            <person name="Norris P.R."/>
            <person name="Falagan C."/>
            <person name="Moya-Beltran A."/>
            <person name="Castro M."/>
            <person name="Quatrini R."/>
            <person name="Johnson D.B."/>
        </authorList>
    </citation>
    <scope>NUCLEOTIDE SEQUENCE</scope>
    <source>
        <strain evidence="1">MG</strain>
    </source>
</reference>
<evidence type="ECO:0000313" key="2">
    <source>
        <dbReference type="Proteomes" id="UP000470022"/>
    </source>
</evidence>
<dbReference type="EMBL" id="CP127523">
    <property type="protein sequence ID" value="XRI67702.1"/>
    <property type="molecule type" value="Genomic_DNA"/>
</dbReference>
<protein>
    <submittedName>
        <fullName evidence="1">STAS domain-containing protein</fullName>
    </submittedName>
</protein>
<sequence>MTMDIQQEQNGATPRLRLAGDLDIYAAASLRERLLTALRQNPQVELALEEVTEVDGAGLQVLMAAKTEALRLGVALHLSGHSRAVLNAMQLCRLTPYFGDPVLLTKEMAG</sequence>
<gene>
    <name evidence="1" type="ORF">GL267_007955</name>
</gene>
<dbReference type="Proteomes" id="UP000470022">
    <property type="component" value="Chromosome"/>
</dbReference>
<accession>A0ACD5H6Q2</accession>
<organism evidence="1 2">
    <name type="scientific">Acidithiobacillus ferrianus</name>
    <dbReference type="NCBI Taxonomy" id="2678518"/>
    <lineage>
        <taxon>Bacteria</taxon>
        <taxon>Pseudomonadati</taxon>
        <taxon>Pseudomonadota</taxon>
        <taxon>Acidithiobacillia</taxon>
        <taxon>Acidithiobacillales</taxon>
        <taxon>Acidithiobacillaceae</taxon>
        <taxon>Acidithiobacillus</taxon>
    </lineage>
</organism>
<evidence type="ECO:0000313" key="1">
    <source>
        <dbReference type="EMBL" id="XRI67702.1"/>
    </source>
</evidence>